<dbReference type="InterPro" id="IPR036291">
    <property type="entry name" value="NAD(P)-bd_dom_sf"/>
</dbReference>
<sequence>MKGNRILLIGGSGSLGNAFIKKHLENNEIYVYSRDECKHWTMQLQYNNHPNLKFIIGNVCNKEKIQQTVLRHNFHMIINAAAMKHIDKCEYESNECLDTNINGPQNLVNIIENFKTELTNLKCVCFISTDKACSPVNIYGMSKAISEALFVEKAKYVPNIKFVCVRYGNVLNSRGSIIPMLHEMGNNPDVTHFKLTDDRMTRFVMTLEQSVELIERAIEHGESGDIVIPKLVSCKIKDLLEIFSEHYDKPIMKIPLRPGEKMLESLINETQSLRLMRDEESGYMHIKPPYRETVSNCEVQDYNSKINPLNKNELTDYLQKLNLITLTDEEVVQGVTPNMLMKK</sequence>
<evidence type="ECO:0000313" key="3">
    <source>
        <dbReference type="EMBL" id="QHT93413.1"/>
    </source>
</evidence>
<dbReference type="EMBL" id="MN740207">
    <property type="protein sequence ID" value="QHT93413.1"/>
    <property type="molecule type" value="Genomic_DNA"/>
</dbReference>
<feature type="domain" description="Polysaccharide biosynthesis protein CapD-like" evidence="2">
    <location>
        <begin position="6"/>
        <end position="274"/>
    </location>
</feature>
<proteinExistence type="inferred from homology"/>
<dbReference type="AlphaFoldDB" id="A0A6C0IPH0"/>
<dbReference type="PANTHER" id="PTHR43318:SF2">
    <property type="entry name" value="UDP-N-ACETYLGLUCOSAMINE 4,6-DEHYDRATASE (INVERTING)"/>
    <property type="match status" value="1"/>
</dbReference>
<accession>A0A6C0IPH0</accession>
<dbReference type="InterPro" id="IPR003869">
    <property type="entry name" value="Polysac_CapD-like"/>
</dbReference>
<dbReference type="Gene3D" id="3.40.50.720">
    <property type="entry name" value="NAD(P)-binding Rossmann-like Domain"/>
    <property type="match status" value="1"/>
</dbReference>
<evidence type="ECO:0000259" key="2">
    <source>
        <dbReference type="Pfam" id="PF02719"/>
    </source>
</evidence>
<reference evidence="3" key="1">
    <citation type="journal article" date="2020" name="Nature">
        <title>Giant virus diversity and host interactions through global metagenomics.</title>
        <authorList>
            <person name="Schulz F."/>
            <person name="Roux S."/>
            <person name="Paez-Espino D."/>
            <person name="Jungbluth S."/>
            <person name="Walsh D.A."/>
            <person name="Denef V.J."/>
            <person name="McMahon K.D."/>
            <person name="Konstantinidis K.T."/>
            <person name="Eloe-Fadrosh E.A."/>
            <person name="Kyrpides N.C."/>
            <person name="Woyke T."/>
        </authorList>
    </citation>
    <scope>NUCLEOTIDE SEQUENCE</scope>
    <source>
        <strain evidence="3">GVMAG-M-3300024252-29</strain>
    </source>
</reference>
<dbReference type="Pfam" id="PF02719">
    <property type="entry name" value="Polysacc_synt_2"/>
    <property type="match status" value="1"/>
</dbReference>
<dbReference type="InterPro" id="IPR051203">
    <property type="entry name" value="Polysaccharide_Synthase-Rel"/>
</dbReference>
<evidence type="ECO:0000256" key="1">
    <source>
        <dbReference type="ARBA" id="ARBA00007430"/>
    </source>
</evidence>
<organism evidence="3">
    <name type="scientific">viral metagenome</name>
    <dbReference type="NCBI Taxonomy" id="1070528"/>
    <lineage>
        <taxon>unclassified sequences</taxon>
        <taxon>metagenomes</taxon>
        <taxon>organismal metagenomes</taxon>
    </lineage>
</organism>
<dbReference type="SUPFAM" id="SSF51735">
    <property type="entry name" value="NAD(P)-binding Rossmann-fold domains"/>
    <property type="match status" value="1"/>
</dbReference>
<name>A0A6C0IPH0_9ZZZZ</name>
<dbReference type="PANTHER" id="PTHR43318">
    <property type="entry name" value="UDP-N-ACETYLGLUCOSAMINE 4,6-DEHYDRATASE"/>
    <property type="match status" value="1"/>
</dbReference>
<protein>
    <recommendedName>
        <fullName evidence="2">Polysaccharide biosynthesis protein CapD-like domain-containing protein</fullName>
    </recommendedName>
</protein>
<comment type="similarity">
    <text evidence="1">Belongs to the polysaccharide synthase family.</text>
</comment>